<dbReference type="PANTHER" id="PTHR31110:SF2">
    <property type="entry name" value="PESTICIDAL CRYSTAL CRY8BA PROTEIN"/>
    <property type="match status" value="1"/>
</dbReference>
<sequence length="545" mass="59631">MITDSSGEELRDSEVSLAGPRSKTALFTADVCMAEMERNDSVHAQHFIAGAFSKLRKDFGVDGLLLTQITGPPSADGGINDICWDDIEPTEKRLNTVAYAAPAASYMQIRCQRLTLPTANVLQKLWCRTRTLMSLPSFVGVAVHLMPSDGSCGGSSFVLDQHGGAIPHALPVAFSVDRQSQPGIQSGMSTPPPWLDIHVDGPNGVIATGRVPYSELYRAAMQQRDAVDEDRAASEAGTCIEVQVRGAGEYLNKAATVTIMVTRVRKETSSYGLAQVAPDSMNVEAVNKNTLRTNACLAYDTALSAALDGNGCGRNKLLVEGPWEWLLSRFASSFGVRPHYCVLAHLRWVLKPGIATISTMCLDVISQGLQPLLQQQHSEQAGALTIHEATLLESVKKAVEMLLEVAFENYYALSDDQSREGAETPTAHGAPASAWRPTILMASFRLFNIMRKAFLPTDHEWLNARFRVAAKKRWHFLECNCGFDQIRDLPHAPPVQTRPMGTPVGTHKLGVGAYSYDTYYKMAERMSMAIRSDLEYDMFLQASGS</sequence>
<comment type="caution">
    <text evidence="1">The sequence shown here is derived from an EMBL/GenBank/DDBJ whole genome shotgun (WGS) entry which is preliminary data.</text>
</comment>
<dbReference type="EMBL" id="LSYV01000051">
    <property type="protein sequence ID" value="KXZ45841.1"/>
    <property type="molecule type" value="Genomic_DNA"/>
</dbReference>
<gene>
    <name evidence="1" type="ORF">GPECTOR_50g635</name>
</gene>
<organism evidence="1 2">
    <name type="scientific">Gonium pectorale</name>
    <name type="common">Green alga</name>
    <dbReference type="NCBI Taxonomy" id="33097"/>
    <lineage>
        <taxon>Eukaryota</taxon>
        <taxon>Viridiplantae</taxon>
        <taxon>Chlorophyta</taxon>
        <taxon>core chlorophytes</taxon>
        <taxon>Chlorophyceae</taxon>
        <taxon>CS clade</taxon>
        <taxon>Chlamydomonadales</taxon>
        <taxon>Volvocaceae</taxon>
        <taxon>Gonium</taxon>
    </lineage>
</organism>
<reference evidence="2" key="1">
    <citation type="journal article" date="2016" name="Nat. Commun.">
        <title>The Gonium pectorale genome demonstrates co-option of cell cycle regulation during the evolution of multicellularity.</title>
        <authorList>
            <person name="Hanschen E.R."/>
            <person name="Marriage T.N."/>
            <person name="Ferris P.J."/>
            <person name="Hamaji T."/>
            <person name="Toyoda A."/>
            <person name="Fujiyama A."/>
            <person name="Neme R."/>
            <person name="Noguchi H."/>
            <person name="Minakuchi Y."/>
            <person name="Suzuki M."/>
            <person name="Kawai-Toyooka H."/>
            <person name="Smith D.R."/>
            <person name="Sparks H."/>
            <person name="Anderson J."/>
            <person name="Bakaric R."/>
            <person name="Luria V."/>
            <person name="Karger A."/>
            <person name="Kirschner M.W."/>
            <person name="Durand P.M."/>
            <person name="Michod R.E."/>
            <person name="Nozaki H."/>
            <person name="Olson B.J."/>
        </authorList>
    </citation>
    <scope>NUCLEOTIDE SEQUENCE [LARGE SCALE GENOMIC DNA]</scope>
    <source>
        <strain evidence="2">NIES-2863</strain>
    </source>
</reference>
<accession>A0A150G7P3</accession>
<name>A0A150G7P3_GONPE</name>
<keyword evidence="2" id="KW-1185">Reference proteome</keyword>
<dbReference type="PANTHER" id="PTHR31110">
    <property type="entry name" value="PESTICIDAL CRYSTAL CRY8BA PROTEIN"/>
    <property type="match status" value="1"/>
</dbReference>
<evidence type="ECO:0000313" key="2">
    <source>
        <dbReference type="Proteomes" id="UP000075714"/>
    </source>
</evidence>
<dbReference type="AlphaFoldDB" id="A0A150G7P3"/>
<dbReference type="OrthoDB" id="1896158at2759"/>
<dbReference type="Proteomes" id="UP000075714">
    <property type="component" value="Unassembled WGS sequence"/>
</dbReference>
<proteinExistence type="predicted"/>
<evidence type="ECO:0000313" key="1">
    <source>
        <dbReference type="EMBL" id="KXZ45841.1"/>
    </source>
</evidence>
<protein>
    <submittedName>
        <fullName evidence="1">Uncharacterized protein</fullName>
    </submittedName>
</protein>
<dbReference type="STRING" id="33097.A0A150G7P3"/>